<evidence type="ECO:0000313" key="1">
    <source>
        <dbReference type="EMBL" id="CUU54736.1"/>
    </source>
</evidence>
<name>A0A0S4QGP1_9ACTN</name>
<gene>
    <name evidence="1" type="ORF">Ga0074812_103226</name>
</gene>
<keyword evidence="2" id="KW-1185">Reference proteome</keyword>
<reference evidence="2" key="1">
    <citation type="submission" date="2015-11" db="EMBL/GenBank/DDBJ databases">
        <authorList>
            <person name="Varghese N."/>
        </authorList>
    </citation>
    <scope>NUCLEOTIDE SEQUENCE [LARGE SCALE GENOMIC DNA]</scope>
    <source>
        <strain evidence="2">DSM 45899</strain>
    </source>
</reference>
<dbReference type="RefSeq" id="WP_165615485.1">
    <property type="nucleotide sequence ID" value="NZ_FAOZ01000003.1"/>
</dbReference>
<sequence length="117" mass="11868">MMGDVFSGDKFTGQGYTVNKAGRDINQVVSSHQVGSAAQLDAAVGELRALIDQLIRDRAVTPDGEAVADPAAVIAAVRDNPSRLQELGVAVAGGAKDAVLSIVQGGVAAMVVALLGR</sequence>
<organism evidence="1 2">
    <name type="scientific">Parafrankia irregularis</name>
    <dbReference type="NCBI Taxonomy" id="795642"/>
    <lineage>
        <taxon>Bacteria</taxon>
        <taxon>Bacillati</taxon>
        <taxon>Actinomycetota</taxon>
        <taxon>Actinomycetes</taxon>
        <taxon>Frankiales</taxon>
        <taxon>Frankiaceae</taxon>
        <taxon>Parafrankia</taxon>
    </lineage>
</organism>
<dbReference type="AlphaFoldDB" id="A0A0S4QGP1"/>
<dbReference type="EMBL" id="FAOZ01000003">
    <property type="protein sequence ID" value="CUU54736.1"/>
    <property type="molecule type" value="Genomic_DNA"/>
</dbReference>
<evidence type="ECO:0000313" key="2">
    <source>
        <dbReference type="Proteomes" id="UP000198802"/>
    </source>
</evidence>
<protein>
    <submittedName>
        <fullName evidence="1">Uncharacterized protein</fullName>
    </submittedName>
</protein>
<dbReference type="Proteomes" id="UP000198802">
    <property type="component" value="Unassembled WGS sequence"/>
</dbReference>
<accession>A0A0S4QGP1</accession>
<proteinExistence type="predicted"/>